<name>A0A1B4V6A0_9GAMM</name>
<evidence type="ECO:0000256" key="6">
    <source>
        <dbReference type="ARBA" id="ARBA00023049"/>
    </source>
</evidence>
<dbReference type="InterPro" id="IPR045666">
    <property type="entry name" value="OpdA_N"/>
</dbReference>
<dbReference type="Gene3D" id="1.10.1370.40">
    <property type="match status" value="1"/>
</dbReference>
<dbReference type="GO" id="GO:0005829">
    <property type="term" value="C:cytosol"/>
    <property type="evidence" value="ECO:0007669"/>
    <property type="project" value="UniProtKB-ARBA"/>
</dbReference>
<evidence type="ECO:0000256" key="2">
    <source>
        <dbReference type="ARBA" id="ARBA00022670"/>
    </source>
</evidence>
<accession>A0A1B4V6A0</accession>
<evidence type="ECO:0000256" key="5">
    <source>
        <dbReference type="ARBA" id="ARBA00022833"/>
    </source>
</evidence>
<evidence type="ECO:0000259" key="11">
    <source>
        <dbReference type="Pfam" id="PF19310"/>
    </source>
</evidence>
<comment type="similarity">
    <text evidence="1 9">Belongs to the peptidase M3 family.</text>
</comment>
<evidence type="ECO:0000313" key="12">
    <source>
        <dbReference type="EMBL" id="BAU46714.1"/>
    </source>
</evidence>
<protein>
    <recommendedName>
        <fullName evidence="8">oligopeptidase A</fullName>
        <ecNumber evidence="8">3.4.24.70</ecNumber>
    </recommendedName>
</protein>
<dbReference type="CDD" id="cd06456">
    <property type="entry name" value="M3A_DCP"/>
    <property type="match status" value="1"/>
</dbReference>
<dbReference type="GO" id="GO:0006508">
    <property type="term" value="P:proteolysis"/>
    <property type="evidence" value="ECO:0007669"/>
    <property type="project" value="UniProtKB-KW"/>
</dbReference>
<organism evidence="12 13">
    <name type="scientific">Sulfurifustis variabilis</name>
    <dbReference type="NCBI Taxonomy" id="1675686"/>
    <lineage>
        <taxon>Bacteria</taxon>
        <taxon>Pseudomonadati</taxon>
        <taxon>Pseudomonadota</taxon>
        <taxon>Gammaproteobacteria</taxon>
        <taxon>Acidiferrobacterales</taxon>
        <taxon>Acidiferrobacteraceae</taxon>
        <taxon>Sulfurifustis</taxon>
    </lineage>
</organism>
<gene>
    <name evidence="12" type="ORF">SVA_0132</name>
</gene>
<sequence length="686" mass="78105">MPLPNPLLDFAEPGRAGLPPFAAIRPEHIAPALDYILADNRKRRDALLAATRDYSWDNLAGPMEDLQERLQRVWGPVSHLNAVVNSEPLRAAYNAGVPRIAEYSAEIAQDERLYAAYKAIAARADYASLSPAQKKIIENTLRDFRLGGAELPPDRKARFKEIQKELSTLAAGYSENVLDATQAWELVLTDSADVAGLPPSALAMARQTAEREGKKGWKFTLEAPSYIAFMTYADRRELRQRMYEAFVTRASDQGPNAGRFDNGELMVRIVKLRKEAAALLDYENYAQYALQTRMAKTVPQVLDFLHDLAAKARPAARRDLEMLKDYARAEHNVERLEAWDLAYYSEKLRQSRYAFSQEELRPYFPETRVVPGMFEVVKRLYGLDIRPVQGVETWHPDVRFYEIRDDAGEVRGRFYVDLYARPNKRGGAWMDDCLSRRRRNGDVQVPVAYLTCNFSSPVDGRPALFTHEEVNTLFHEFGHGLHHMLTRVDYLGVAGINGVAWDAVELPSQFMENWCWERESLDLISGHYETGEKLPEALYRKMHAARNFQSGMQFVRQLEFALFDMRLHSDYDPDGSKSVQQLLDEVREEVAVVVPPAFNRFQNSFSHIFAGGYAAGYYSYKWAEVLSADAFSKFEERGVFDSGTGREFLQHILEQGGTREPMELFVAFRGREPSIEPLLRHSGLAA</sequence>
<feature type="domain" description="Oligopeptidase A N-terminal" evidence="11">
    <location>
        <begin position="52"/>
        <end position="153"/>
    </location>
</feature>
<keyword evidence="5 9" id="KW-0862">Zinc</keyword>
<dbReference type="PANTHER" id="PTHR11804:SF84">
    <property type="entry name" value="SACCHAROLYSIN"/>
    <property type="match status" value="1"/>
</dbReference>
<feature type="domain" description="Peptidase M3A/M3B catalytic" evidence="10">
    <location>
        <begin position="229"/>
        <end position="683"/>
    </location>
</feature>
<keyword evidence="3 9" id="KW-0479">Metal-binding</keyword>
<dbReference type="EC" id="3.4.24.70" evidence="8"/>
<evidence type="ECO:0000256" key="8">
    <source>
        <dbReference type="ARBA" id="ARBA00026100"/>
    </source>
</evidence>
<comment type="cofactor">
    <cofactor evidence="9">
        <name>Zn(2+)</name>
        <dbReference type="ChEBI" id="CHEBI:29105"/>
    </cofactor>
    <text evidence="9">Binds 1 zinc ion.</text>
</comment>
<dbReference type="SUPFAM" id="SSF55486">
    <property type="entry name" value="Metalloproteases ('zincins'), catalytic domain"/>
    <property type="match status" value="1"/>
</dbReference>
<dbReference type="KEGG" id="sva:SVA_0132"/>
<evidence type="ECO:0000256" key="1">
    <source>
        <dbReference type="ARBA" id="ARBA00006040"/>
    </source>
</evidence>
<evidence type="ECO:0000256" key="4">
    <source>
        <dbReference type="ARBA" id="ARBA00022801"/>
    </source>
</evidence>
<dbReference type="PANTHER" id="PTHR11804">
    <property type="entry name" value="PROTEASE M3 THIMET OLIGOPEPTIDASE-RELATED"/>
    <property type="match status" value="1"/>
</dbReference>
<comment type="catalytic activity">
    <reaction evidence="7">
        <text>Hydrolysis of oligopeptides, with broad specificity. Gly or Ala commonly occur as P1 or P1' residues, but more distant residues are also important, as is shown by the fact that Z-Gly-Pro-Gly-|-Gly-Pro-Ala is cleaved, but not Z-(Gly)(5).</text>
        <dbReference type="EC" id="3.4.24.70"/>
    </reaction>
</comment>
<dbReference type="InterPro" id="IPR034005">
    <property type="entry name" value="M3A_DCP"/>
</dbReference>
<reference evidence="12 13" key="1">
    <citation type="submission" date="2015-08" db="EMBL/GenBank/DDBJ databases">
        <title>Complete genome sequence of Sulfurifustis variabilis.</title>
        <authorList>
            <person name="Miura A."/>
            <person name="Kojima H."/>
            <person name="Fukui M."/>
        </authorList>
    </citation>
    <scope>NUCLEOTIDE SEQUENCE [LARGE SCALE GENOMIC DNA]</scope>
    <source>
        <strain evidence="13">skN76</strain>
    </source>
</reference>
<dbReference type="Pfam" id="PF01432">
    <property type="entry name" value="Peptidase_M3"/>
    <property type="match status" value="1"/>
</dbReference>
<evidence type="ECO:0000256" key="9">
    <source>
        <dbReference type="RuleBase" id="RU003435"/>
    </source>
</evidence>
<keyword evidence="6 9" id="KW-0482">Metalloprotease</keyword>
<dbReference type="EMBL" id="AP014936">
    <property type="protein sequence ID" value="BAU46714.1"/>
    <property type="molecule type" value="Genomic_DNA"/>
</dbReference>
<dbReference type="Gene3D" id="3.40.390.10">
    <property type="entry name" value="Collagenase (Catalytic Domain)"/>
    <property type="match status" value="1"/>
</dbReference>
<dbReference type="NCBIfam" id="NF008159">
    <property type="entry name" value="PRK10911.1"/>
    <property type="match status" value="1"/>
</dbReference>
<dbReference type="GO" id="GO:0046872">
    <property type="term" value="F:metal ion binding"/>
    <property type="evidence" value="ECO:0007669"/>
    <property type="project" value="UniProtKB-UniRule"/>
</dbReference>
<dbReference type="FunFam" id="3.40.390.10:FF:000009">
    <property type="entry name" value="Oligopeptidase A"/>
    <property type="match status" value="1"/>
</dbReference>
<dbReference type="InterPro" id="IPR024077">
    <property type="entry name" value="Neurolysin/TOP_dom2"/>
</dbReference>
<dbReference type="AlphaFoldDB" id="A0A1B4V6A0"/>
<dbReference type="GO" id="GO:0006518">
    <property type="term" value="P:peptide metabolic process"/>
    <property type="evidence" value="ECO:0007669"/>
    <property type="project" value="TreeGrafter"/>
</dbReference>
<keyword evidence="2 9" id="KW-0645">Protease</keyword>
<dbReference type="Proteomes" id="UP000218899">
    <property type="component" value="Chromosome"/>
</dbReference>
<dbReference type="GO" id="GO:0004222">
    <property type="term" value="F:metalloendopeptidase activity"/>
    <property type="evidence" value="ECO:0007669"/>
    <property type="project" value="UniProtKB-EC"/>
</dbReference>
<keyword evidence="4 9" id="KW-0378">Hydrolase</keyword>
<evidence type="ECO:0000313" key="13">
    <source>
        <dbReference type="Proteomes" id="UP000218899"/>
    </source>
</evidence>
<evidence type="ECO:0000256" key="7">
    <source>
        <dbReference type="ARBA" id="ARBA00024603"/>
    </source>
</evidence>
<evidence type="ECO:0000256" key="3">
    <source>
        <dbReference type="ARBA" id="ARBA00022723"/>
    </source>
</evidence>
<dbReference type="Gene3D" id="1.10.1370.10">
    <property type="entry name" value="Neurolysin, domain 3"/>
    <property type="match status" value="1"/>
</dbReference>
<dbReference type="Pfam" id="PF19310">
    <property type="entry name" value="TOP_N"/>
    <property type="match status" value="1"/>
</dbReference>
<dbReference type="InterPro" id="IPR024079">
    <property type="entry name" value="MetalloPept_cat_dom_sf"/>
</dbReference>
<keyword evidence="13" id="KW-1185">Reference proteome</keyword>
<proteinExistence type="inferred from homology"/>
<dbReference type="InterPro" id="IPR001567">
    <property type="entry name" value="Pept_M3A_M3B_dom"/>
</dbReference>
<evidence type="ECO:0000259" key="10">
    <source>
        <dbReference type="Pfam" id="PF01432"/>
    </source>
</evidence>
<dbReference type="OrthoDB" id="9773538at2"/>
<dbReference type="InterPro" id="IPR045090">
    <property type="entry name" value="Pept_M3A_M3B"/>
</dbReference>